<dbReference type="RefSeq" id="WP_237381042.1">
    <property type="nucleotide sequence ID" value="NZ_CP071793.1"/>
</dbReference>
<name>A0A8A4TPR2_SULCO</name>
<evidence type="ECO:0000313" key="2">
    <source>
        <dbReference type="Proteomes" id="UP000663929"/>
    </source>
</evidence>
<keyword evidence="2" id="KW-1185">Reference proteome</keyword>
<organism evidence="1 2">
    <name type="scientific">Sulfidibacter corallicola</name>
    <dbReference type="NCBI Taxonomy" id="2818388"/>
    <lineage>
        <taxon>Bacteria</taxon>
        <taxon>Pseudomonadati</taxon>
        <taxon>Acidobacteriota</taxon>
        <taxon>Holophagae</taxon>
        <taxon>Acanthopleuribacterales</taxon>
        <taxon>Acanthopleuribacteraceae</taxon>
        <taxon>Sulfidibacter</taxon>
    </lineage>
</organism>
<evidence type="ECO:0000313" key="1">
    <source>
        <dbReference type="EMBL" id="QTD50901.1"/>
    </source>
</evidence>
<dbReference type="Proteomes" id="UP000663929">
    <property type="component" value="Chromosome"/>
</dbReference>
<protein>
    <submittedName>
        <fullName evidence="1">Uncharacterized protein</fullName>
    </submittedName>
</protein>
<proteinExistence type="predicted"/>
<dbReference type="AlphaFoldDB" id="A0A8A4TPR2"/>
<dbReference type="KEGG" id="scor:J3U87_00400"/>
<gene>
    <name evidence="1" type="ORF">J3U87_00400</name>
</gene>
<reference evidence="1" key="1">
    <citation type="submission" date="2021-03" db="EMBL/GenBank/DDBJ databases">
        <title>Acanthopleuribacteraceae sp. M133.</title>
        <authorList>
            <person name="Wang G."/>
        </authorList>
    </citation>
    <scope>NUCLEOTIDE SEQUENCE</scope>
    <source>
        <strain evidence="1">M133</strain>
    </source>
</reference>
<dbReference type="EMBL" id="CP071793">
    <property type="protein sequence ID" value="QTD50901.1"/>
    <property type="molecule type" value="Genomic_DNA"/>
</dbReference>
<sequence>MSDIFDDDELSVVTRADCKTWNQDQILGYPGLFFAKDIQGVLKLDIVKIRSHLKQIIARGDNPWLVMGVRKQFSKWVIRMTVFAPYYREHLVPKWRPVDTGWNGNQLLAQTGLFRLTDVCRLIPFTAHQMRYQANISPNARETIGVFRDPDAGTFLVDMAVFSEWVRRNWK</sequence>
<accession>A0A8A4TPR2</accession>